<organism evidence="1 2">
    <name type="scientific">Trichoderma harzianum CBS 226.95</name>
    <dbReference type="NCBI Taxonomy" id="983964"/>
    <lineage>
        <taxon>Eukaryota</taxon>
        <taxon>Fungi</taxon>
        <taxon>Dikarya</taxon>
        <taxon>Ascomycota</taxon>
        <taxon>Pezizomycotina</taxon>
        <taxon>Sordariomycetes</taxon>
        <taxon>Hypocreomycetidae</taxon>
        <taxon>Hypocreales</taxon>
        <taxon>Hypocreaceae</taxon>
        <taxon>Trichoderma</taxon>
    </lineage>
</organism>
<dbReference type="GeneID" id="36623590"/>
<evidence type="ECO:0000313" key="1">
    <source>
        <dbReference type="EMBL" id="PTB54475.1"/>
    </source>
</evidence>
<keyword evidence="2" id="KW-1185">Reference proteome</keyword>
<protein>
    <submittedName>
        <fullName evidence="1">Uncharacterized protein</fullName>
    </submittedName>
</protein>
<proteinExistence type="predicted"/>
<gene>
    <name evidence="1" type="ORF">M431DRAFT_421728</name>
</gene>
<dbReference type="RefSeq" id="XP_024774152.1">
    <property type="nucleotide sequence ID" value="XM_024915024.1"/>
</dbReference>
<sequence length="150" mass="17245">MYSQHTVSNNRSNHAHRLAVLLKHNIFNSILTLSTWLVLGCLSKILDYPTLCKVLPRRNFALLYVPYYQAFICRIPPLYHLHTLIQHPAMPCLQSSRRYQMQLSLAILAALPESDKNPKSQRRGQRGDLHVTPSIFMLPFHVVASLHSFS</sequence>
<dbReference type="AlphaFoldDB" id="A0A2T4ABM8"/>
<evidence type="ECO:0000313" key="2">
    <source>
        <dbReference type="Proteomes" id="UP000241690"/>
    </source>
</evidence>
<reference evidence="1 2" key="1">
    <citation type="submission" date="2016-07" db="EMBL/GenBank/DDBJ databases">
        <title>Multiple horizontal gene transfer events from other fungi enriched the ability of initially mycotrophic Trichoderma (Ascomycota) to feed on dead plant biomass.</title>
        <authorList>
            <consortium name="DOE Joint Genome Institute"/>
            <person name="Aerts A."/>
            <person name="Atanasova L."/>
            <person name="Chenthamara K."/>
            <person name="Zhang J."/>
            <person name="Grujic M."/>
            <person name="Henrissat B."/>
            <person name="Kuo A."/>
            <person name="Salamov A."/>
            <person name="Lipzen A."/>
            <person name="Labutti K."/>
            <person name="Barry K."/>
            <person name="Miao Y."/>
            <person name="Rahimi M.J."/>
            <person name="Shen Q."/>
            <person name="Grigoriev I.V."/>
            <person name="Kubicek C.P."/>
            <person name="Druzhinina I.S."/>
        </authorList>
    </citation>
    <scope>NUCLEOTIDE SEQUENCE [LARGE SCALE GENOMIC DNA]</scope>
    <source>
        <strain evidence="1 2">CBS 226.95</strain>
    </source>
</reference>
<dbReference type="Proteomes" id="UP000241690">
    <property type="component" value="Unassembled WGS sequence"/>
</dbReference>
<dbReference type="EMBL" id="KZ679680">
    <property type="protein sequence ID" value="PTB54475.1"/>
    <property type="molecule type" value="Genomic_DNA"/>
</dbReference>
<name>A0A2T4ABM8_TRIHA</name>
<accession>A0A2T4ABM8</accession>